<dbReference type="EMBL" id="CP007490">
    <property type="protein sequence ID" value="AIC47534.1"/>
    <property type="molecule type" value="Genomic_DNA"/>
</dbReference>
<dbReference type="InterPro" id="IPR022893">
    <property type="entry name" value="Shikimate_DH_fam"/>
</dbReference>
<accession>A0A060JMS7</accession>
<dbReference type="PATRIC" id="fig|529884.3.peg.693"/>
<name>A0A060JMS7_9MICO</name>
<dbReference type="Proteomes" id="UP000067708">
    <property type="component" value="Chromosome"/>
</dbReference>
<reference evidence="4 5" key="1">
    <citation type="journal article" date="2014" name="Int. J. Syst. Evol. Microbiol.">
        <title>Rhodoluna lacicola gen. nov., sp. nov., a planktonic freshwater bacterium with stream-lined genome.</title>
        <authorList>
            <person name="Hahn M."/>
            <person name="Schmidt J."/>
            <person name="Taipale S.J."/>
            <person name="Doolittle W.F."/>
            <person name="Koll U."/>
        </authorList>
    </citation>
    <scope>NUCLEOTIDE SEQUENCE [LARGE SCALE GENOMIC DNA]</scope>
    <source>
        <strain evidence="4 5">MWH-Ta8</strain>
    </source>
</reference>
<dbReference type="PANTHER" id="PTHR21089:SF1">
    <property type="entry name" value="BIFUNCTIONAL 3-DEHYDROQUINATE DEHYDRATASE_SHIKIMATE DEHYDROGENASE, CHLOROPLASTIC"/>
    <property type="match status" value="1"/>
</dbReference>
<dbReference type="Gene3D" id="3.40.50.10860">
    <property type="entry name" value="Leucine Dehydrogenase, chain A, domain 1"/>
    <property type="match status" value="1"/>
</dbReference>
<dbReference type="GO" id="GO:0009423">
    <property type="term" value="P:chorismate biosynthetic process"/>
    <property type="evidence" value="ECO:0007669"/>
    <property type="project" value="TreeGrafter"/>
</dbReference>
<dbReference type="InterPro" id="IPR046346">
    <property type="entry name" value="Aminoacid_DH-like_N_sf"/>
</dbReference>
<evidence type="ECO:0000313" key="5">
    <source>
        <dbReference type="Proteomes" id="UP000067708"/>
    </source>
</evidence>
<dbReference type="Pfam" id="PF08501">
    <property type="entry name" value="Shikimate_dh_N"/>
    <property type="match status" value="1"/>
</dbReference>
<dbReference type="STRING" id="529884.Rhola_00007300"/>
<proteinExistence type="predicted"/>
<keyword evidence="5" id="KW-1185">Reference proteome</keyword>
<dbReference type="InterPro" id="IPR036291">
    <property type="entry name" value="NAD(P)-bd_dom_sf"/>
</dbReference>
<gene>
    <name evidence="4" type="ORF">Rhola_00007300</name>
</gene>
<dbReference type="GO" id="GO:0009073">
    <property type="term" value="P:aromatic amino acid family biosynthetic process"/>
    <property type="evidence" value="ECO:0007669"/>
    <property type="project" value="UniProtKB-KW"/>
</dbReference>
<dbReference type="HOGENOM" id="CLU_044063_0_0_11"/>
<evidence type="ECO:0000313" key="4">
    <source>
        <dbReference type="EMBL" id="AIC47534.1"/>
    </source>
</evidence>
<dbReference type="SUPFAM" id="SSF53223">
    <property type="entry name" value="Aminoacid dehydrogenase-like, N-terminal domain"/>
    <property type="match status" value="1"/>
</dbReference>
<protein>
    <submittedName>
        <fullName evidence="4">Shikimate 5-dehydrogenase</fullName>
        <ecNumber evidence="4">1.1.1.25</ecNumber>
    </submittedName>
</protein>
<dbReference type="GO" id="GO:0004764">
    <property type="term" value="F:shikimate 3-dehydrogenase (NADP+) activity"/>
    <property type="evidence" value="ECO:0007669"/>
    <property type="project" value="UniProtKB-EC"/>
</dbReference>
<feature type="domain" description="Shikimate dehydrogenase substrate binding N-terminal" evidence="3">
    <location>
        <begin position="7"/>
        <end position="88"/>
    </location>
</feature>
<dbReference type="InterPro" id="IPR013708">
    <property type="entry name" value="Shikimate_DH-bd_N"/>
</dbReference>
<dbReference type="OrthoDB" id="9776868at2"/>
<dbReference type="Gene3D" id="3.40.50.720">
    <property type="entry name" value="NAD(P)-binding Rossmann-like Domain"/>
    <property type="match status" value="1"/>
</dbReference>
<dbReference type="eggNOG" id="COG0169">
    <property type="taxonomic scope" value="Bacteria"/>
</dbReference>
<sequence>MNKNYAVLGSPIAHSKSPAIHAAAYRVLGEDWNYSRFEVKKGALKRFIETQGSDLNGFSLTMPLKEEAFLYAQVIDESSSLTKTSNTLVRIDDQWHGFNTDIFGIVQAVGNQQVTQSLIIGSGATATSAMVAVSRIAPGSSVMVFARNSKTRKILVEFGRELGLSATVVRRLRKAITKSDLTISTLPGGAMDSTTKKIVDSRFFRPRGMLLDVAYDPWPSQLAEAWMKQNIKVVSGLEMLIWQAVAQIRIFKSGNPEAELPNEIAVVQAMRIALEQ</sequence>
<organism evidence="4 5">
    <name type="scientific">Rhodoluna lacicola</name>
    <dbReference type="NCBI Taxonomy" id="529884"/>
    <lineage>
        <taxon>Bacteria</taxon>
        <taxon>Bacillati</taxon>
        <taxon>Actinomycetota</taxon>
        <taxon>Actinomycetes</taxon>
        <taxon>Micrococcales</taxon>
        <taxon>Microbacteriaceae</taxon>
        <taxon>Luna cluster</taxon>
        <taxon>Luna-1 subcluster</taxon>
        <taxon>Rhodoluna</taxon>
    </lineage>
</organism>
<dbReference type="GO" id="GO:0005829">
    <property type="term" value="C:cytosol"/>
    <property type="evidence" value="ECO:0007669"/>
    <property type="project" value="TreeGrafter"/>
</dbReference>
<evidence type="ECO:0000256" key="2">
    <source>
        <dbReference type="ARBA" id="ARBA00023141"/>
    </source>
</evidence>
<keyword evidence="2" id="KW-0028">Amino-acid biosynthesis</keyword>
<dbReference type="KEGG" id="rla:Rhola_00007300"/>
<evidence type="ECO:0000256" key="1">
    <source>
        <dbReference type="ARBA" id="ARBA00004871"/>
    </source>
</evidence>
<dbReference type="SUPFAM" id="SSF51735">
    <property type="entry name" value="NAD(P)-binding Rossmann-fold domains"/>
    <property type="match status" value="1"/>
</dbReference>
<dbReference type="EC" id="1.1.1.25" evidence="4"/>
<keyword evidence="2" id="KW-0057">Aromatic amino acid biosynthesis</keyword>
<dbReference type="GO" id="GO:0050661">
    <property type="term" value="F:NADP binding"/>
    <property type="evidence" value="ECO:0007669"/>
    <property type="project" value="TreeGrafter"/>
</dbReference>
<evidence type="ECO:0000259" key="3">
    <source>
        <dbReference type="Pfam" id="PF08501"/>
    </source>
</evidence>
<comment type="pathway">
    <text evidence="1">Metabolic intermediate biosynthesis; chorismate biosynthesis; chorismate from D-erythrose 4-phosphate and phosphoenolpyruvate: step 4/7.</text>
</comment>
<dbReference type="AlphaFoldDB" id="A0A060JMS7"/>
<dbReference type="RefSeq" id="WP_038502406.1">
    <property type="nucleotide sequence ID" value="NZ_AP026911.1"/>
</dbReference>
<dbReference type="PANTHER" id="PTHR21089">
    <property type="entry name" value="SHIKIMATE DEHYDROGENASE"/>
    <property type="match status" value="1"/>
</dbReference>
<keyword evidence="4" id="KW-0560">Oxidoreductase</keyword>
<dbReference type="GO" id="GO:0019632">
    <property type="term" value="P:shikimate metabolic process"/>
    <property type="evidence" value="ECO:0007669"/>
    <property type="project" value="TreeGrafter"/>
</dbReference>